<dbReference type="InterPro" id="IPR006674">
    <property type="entry name" value="HD_domain"/>
</dbReference>
<dbReference type="Proteomes" id="UP000542813">
    <property type="component" value="Unassembled WGS sequence"/>
</dbReference>
<accession>A0A7W9GWV0</accession>
<organism evidence="2 3">
    <name type="scientific">Jiangella mangrovi</name>
    <dbReference type="NCBI Taxonomy" id="1524084"/>
    <lineage>
        <taxon>Bacteria</taxon>
        <taxon>Bacillati</taxon>
        <taxon>Actinomycetota</taxon>
        <taxon>Actinomycetes</taxon>
        <taxon>Jiangellales</taxon>
        <taxon>Jiangellaceae</taxon>
        <taxon>Jiangella</taxon>
    </lineage>
</organism>
<gene>
    <name evidence="2" type="ORF">HD601_005726</name>
</gene>
<dbReference type="SUPFAM" id="SSF109604">
    <property type="entry name" value="HD-domain/PDEase-like"/>
    <property type="match status" value="1"/>
</dbReference>
<dbReference type="RefSeq" id="WP_184827687.1">
    <property type="nucleotide sequence ID" value="NZ_JACHMM010000001.1"/>
</dbReference>
<dbReference type="AlphaFoldDB" id="A0A7W9GWV0"/>
<evidence type="ECO:0000313" key="2">
    <source>
        <dbReference type="EMBL" id="MBB5791151.1"/>
    </source>
</evidence>
<name>A0A7W9GWV0_9ACTN</name>
<keyword evidence="3" id="KW-1185">Reference proteome</keyword>
<evidence type="ECO:0000313" key="3">
    <source>
        <dbReference type="Proteomes" id="UP000542813"/>
    </source>
</evidence>
<protein>
    <recommendedName>
        <fullName evidence="1">HD domain-containing protein</fullName>
    </recommendedName>
</protein>
<dbReference type="InterPro" id="IPR003607">
    <property type="entry name" value="HD/PDEase_dom"/>
</dbReference>
<sequence>MSETIAGVEIPATTAAAAATRLVETMTSPLLFHHSRRVFLLGTLQARELGLEPDPELLYLSALFHDVGLATPFSDAVQRFELDGADHARRFMLEHGFDAGATEVVWTAIALHTTPGIPGRLAPEVAATAYGVQTDAVGLGLDRLDGDRVAAIVAAHPREDFANGFLQAMADGLRDRPGTTYGTMNADVLEHFVPGFRRVSMVERVLGSAWPR</sequence>
<evidence type="ECO:0000259" key="1">
    <source>
        <dbReference type="Pfam" id="PF01966"/>
    </source>
</evidence>
<comment type="caution">
    <text evidence="2">The sequence shown here is derived from an EMBL/GenBank/DDBJ whole genome shotgun (WGS) entry which is preliminary data.</text>
</comment>
<dbReference type="Gene3D" id="1.10.3210.10">
    <property type="entry name" value="Hypothetical protein af1432"/>
    <property type="match status" value="1"/>
</dbReference>
<dbReference type="PANTHER" id="PTHR35569">
    <property type="entry name" value="CYANAMIDE HYDRATASE DDI2-RELATED"/>
    <property type="match status" value="1"/>
</dbReference>
<proteinExistence type="predicted"/>
<feature type="domain" description="HD" evidence="1">
    <location>
        <begin position="32"/>
        <end position="117"/>
    </location>
</feature>
<dbReference type="PANTHER" id="PTHR35569:SF1">
    <property type="entry name" value="CYANAMIDE HYDRATASE DDI2-RELATED"/>
    <property type="match status" value="1"/>
</dbReference>
<dbReference type="CDD" id="cd00077">
    <property type="entry name" value="HDc"/>
    <property type="match status" value="1"/>
</dbReference>
<dbReference type="EMBL" id="JACHMM010000001">
    <property type="protein sequence ID" value="MBB5791151.1"/>
    <property type="molecule type" value="Genomic_DNA"/>
</dbReference>
<dbReference type="Pfam" id="PF01966">
    <property type="entry name" value="HD"/>
    <property type="match status" value="1"/>
</dbReference>
<reference evidence="2 3" key="1">
    <citation type="submission" date="2020-08" db="EMBL/GenBank/DDBJ databases">
        <title>Sequencing the genomes of 1000 actinobacteria strains.</title>
        <authorList>
            <person name="Klenk H.-P."/>
        </authorList>
    </citation>
    <scope>NUCLEOTIDE SEQUENCE [LARGE SCALE GENOMIC DNA]</scope>
    <source>
        <strain evidence="2 3">DSM 102122</strain>
    </source>
</reference>